<reference evidence="1 2" key="1">
    <citation type="submission" date="2018-11" db="EMBL/GenBank/DDBJ databases">
        <authorList>
            <consortium name="Pathogen Informatics"/>
        </authorList>
    </citation>
    <scope>NUCLEOTIDE SEQUENCE [LARGE SCALE GENOMIC DNA]</scope>
    <source>
        <strain evidence="1 2">Egypt</strain>
    </source>
</reference>
<dbReference type="GO" id="GO:0003723">
    <property type="term" value="F:RNA binding"/>
    <property type="evidence" value="ECO:0007669"/>
    <property type="project" value="TreeGrafter"/>
</dbReference>
<dbReference type="AlphaFoldDB" id="A0A3P8GUV1"/>
<dbReference type="Gene3D" id="4.10.1060.10">
    <property type="entry name" value="Zinc finger, RanBP2-type"/>
    <property type="match status" value="1"/>
</dbReference>
<evidence type="ECO:0000313" key="1">
    <source>
        <dbReference type="EMBL" id="VDP92942.1"/>
    </source>
</evidence>
<dbReference type="Proteomes" id="UP000272942">
    <property type="component" value="Unassembled WGS sequence"/>
</dbReference>
<dbReference type="GO" id="GO:0001530">
    <property type="term" value="F:lipopolysaccharide binding"/>
    <property type="evidence" value="ECO:0007669"/>
    <property type="project" value="TreeGrafter"/>
</dbReference>
<dbReference type="OrthoDB" id="1878647at2759"/>
<keyword evidence="2" id="KW-1185">Reference proteome</keyword>
<protein>
    <recommendedName>
        <fullName evidence="3">Zinc finger Ran-binding domain-containing protein 2</fullName>
    </recommendedName>
</protein>
<dbReference type="PANTHER" id="PTHR12999:SF17">
    <property type="entry name" value="ZINC FINGER RAN-BINDING DOMAIN-CONTAINING PROTEIN 2"/>
    <property type="match status" value="1"/>
</dbReference>
<proteinExistence type="predicted"/>
<dbReference type="EMBL" id="UZAN01061406">
    <property type="protein sequence ID" value="VDP92942.1"/>
    <property type="molecule type" value="Genomic_DNA"/>
</dbReference>
<sequence length="139" mass="15929">MTKACGNINWARRTTCNVCNTPRVNTMGERTGYGGGYMERDKVVEYRKRGDSDDEFDEFGRKKKRFRKTSDDRKIEVPTVASTSTLLTTGSSSFRSEEDKVITRPNLSKYDIWAVIVFKSQAVDDSLLLEVFLYLNIMC</sequence>
<name>A0A3P8GUV1_9TREM</name>
<dbReference type="SUPFAM" id="SSF90209">
    <property type="entry name" value="Ran binding protein zinc finger-like"/>
    <property type="match status" value="1"/>
</dbReference>
<gene>
    <name evidence="1" type="ORF">ECPE_LOCUS15670</name>
</gene>
<dbReference type="PANTHER" id="PTHR12999">
    <property type="entry name" value="ZINC FINGER RAN-BINDING DOMAIN-CONTAINING PROTEIN 2 ZRANB2-RELATED"/>
    <property type="match status" value="1"/>
</dbReference>
<evidence type="ECO:0000313" key="2">
    <source>
        <dbReference type="Proteomes" id="UP000272942"/>
    </source>
</evidence>
<organism evidence="1 2">
    <name type="scientific">Echinostoma caproni</name>
    <dbReference type="NCBI Taxonomy" id="27848"/>
    <lineage>
        <taxon>Eukaryota</taxon>
        <taxon>Metazoa</taxon>
        <taxon>Spiralia</taxon>
        <taxon>Lophotrochozoa</taxon>
        <taxon>Platyhelminthes</taxon>
        <taxon>Trematoda</taxon>
        <taxon>Digenea</taxon>
        <taxon>Plagiorchiida</taxon>
        <taxon>Echinostomata</taxon>
        <taxon>Echinostomatoidea</taxon>
        <taxon>Echinostomatidae</taxon>
        <taxon>Echinostoma</taxon>
    </lineage>
</organism>
<dbReference type="InterPro" id="IPR036443">
    <property type="entry name" value="Znf_RanBP2_sf"/>
</dbReference>
<accession>A0A3P8GUV1</accession>
<evidence type="ECO:0008006" key="3">
    <source>
        <dbReference type="Google" id="ProtNLM"/>
    </source>
</evidence>